<organism evidence="6 7">
    <name type="scientific">Thelohanellus kitauei</name>
    <name type="common">Myxosporean</name>
    <dbReference type="NCBI Taxonomy" id="669202"/>
    <lineage>
        <taxon>Eukaryota</taxon>
        <taxon>Metazoa</taxon>
        <taxon>Cnidaria</taxon>
        <taxon>Myxozoa</taxon>
        <taxon>Myxosporea</taxon>
        <taxon>Bivalvulida</taxon>
        <taxon>Platysporina</taxon>
        <taxon>Myxobolidae</taxon>
        <taxon>Thelohanellus</taxon>
    </lineage>
</organism>
<gene>
    <name evidence="6" type="ORF">RF11_01844</name>
</gene>
<evidence type="ECO:0000313" key="7">
    <source>
        <dbReference type="Proteomes" id="UP000031668"/>
    </source>
</evidence>
<evidence type="ECO:0000313" key="6">
    <source>
        <dbReference type="EMBL" id="KII63097.1"/>
    </source>
</evidence>
<dbReference type="PANTHER" id="PTHR24348:SF68">
    <property type="entry name" value="SERINE_THREONINE-PROTEIN KINASE ATG1C"/>
    <property type="match status" value="1"/>
</dbReference>
<dbReference type="SUPFAM" id="SSF56112">
    <property type="entry name" value="Protein kinase-like (PK-like)"/>
    <property type="match status" value="1"/>
</dbReference>
<dbReference type="PANTHER" id="PTHR24348">
    <property type="entry name" value="SERINE/THREONINE-PROTEIN KINASE UNC-51-RELATED"/>
    <property type="match status" value="1"/>
</dbReference>
<dbReference type="AlphaFoldDB" id="A0A0C2J1Z0"/>
<keyword evidence="6" id="KW-0132">Cell division</keyword>
<dbReference type="GO" id="GO:0051301">
    <property type="term" value="P:cell division"/>
    <property type="evidence" value="ECO:0007669"/>
    <property type="project" value="UniProtKB-KW"/>
</dbReference>
<protein>
    <submittedName>
        <fullName evidence="6">Cell division protein kinase 2 CRK1</fullName>
    </submittedName>
</protein>
<evidence type="ECO:0000256" key="1">
    <source>
        <dbReference type="ARBA" id="ARBA00022741"/>
    </source>
</evidence>
<reference evidence="6 7" key="1">
    <citation type="journal article" date="2014" name="Genome Biol. Evol.">
        <title>The genome of the myxosporean Thelohanellus kitauei shows adaptations to nutrient acquisition within its fish host.</title>
        <authorList>
            <person name="Yang Y."/>
            <person name="Xiong J."/>
            <person name="Zhou Z."/>
            <person name="Huo F."/>
            <person name="Miao W."/>
            <person name="Ran C."/>
            <person name="Liu Y."/>
            <person name="Zhang J."/>
            <person name="Feng J."/>
            <person name="Wang M."/>
            <person name="Wang M."/>
            <person name="Wang L."/>
            <person name="Yao B."/>
        </authorList>
    </citation>
    <scope>NUCLEOTIDE SEQUENCE [LARGE SCALE GENOMIC DNA]</scope>
    <source>
        <strain evidence="6">Wuqing</strain>
    </source>
</reference>
<keyword evidence="2 3" id="KW-0067">ATP-binding</keyword>
<keyword evidence="1 3" id="KW-0547">Nucleotide-binding</keyword>
<feature type="binding site" evidence="3">
    <location>
        <position position="40"/>
    </location>
    <ligand>
        <name>ATP</name>
        <dbReference type="ChEBI" id="CHEBI:30616"/>
    </ligand>
</feature>
<dbReference type="PROSITE" id="PS50011">
    <property type="entry name" value="PROTEIN_KINASE_DOM"/>
    <property type="match status" value="1"/>
</dbReference>
<dbReference type="OMA" id="YMEDCAN"/>
<evidence type="ECO:0000256" key="3">
    <source>
        <dbReference type="PROSITE-ProRule" id="PRU10141"/>
    </source>
</evidence>
<evidence type="ECO:0000256" key="2">
    <source>
        <dbReference type="ARBA" id="ARBA00022840"/>
    </source>
</evidence>
<evidence type="ECO:0000256" key="4">
    <source>
        <dbReference type="RuleBase" id="RU000304"/>
    </source>
</evidence>
<sequence>MKSDIDCGHKYTRDEIIGKGSYATVYVGKHIQTARRVALKQISLFCAQDGKEDEYLGVPVSAARELSILKQMRHKNIISLFDCFSCPEYITLVFEYIPEDLRKYMDKKGSNISSQDIRLISEQILSGVAYLHSRQVIHRDLKPGNILVSSSTDIRIADFGMGGVRISG</sequence>
<comment type="similarity">
    <text evidence="4">Belongs to the protein kinase superfamily.</text>
</comment>
<comment type="caution">
    <text evidence="6">The sequence shown here is derived from an EMBL/GenBank/DDBJ whole genome shotgun (WGS) entry which is preliminary data.</text>
</comment>
<dbReference type="PROSITE" id="PS00107">
    <property type="entry name" value="PROTEIN_KINASE_ATP"/>
    <property type="match status" value="1"/>
</dbReference>
<feature type="domain" description="Protein kinase" evidence="5">
    <location>
        <begin position="11"/>
        <end position="168"/>
    </location>
</feature>
<dbReference type="SMART" id="SM00220">
    <property type="entry name" value="S_TKc"/>
    <property type="match status" value="1"/>
</dbReference>
<dbReference type="GO" id="GO:0004674">
    <property type="term" value="F:protein serine/threonine kinase activity"/>
    <property type="evidence" value="ECO:0007669"/>
    <property type="project" value="UniProtKB-KW"/>
</dbReference>
<dbReference type="InterPro" id="IPR000719">
    <property type="entry name" value="Prot_kinase_dom"/>
</dbReference>
<keyword evidence="4" id="KW-0723">Serine/threonine-protein kinase</keyword>
<dbReference type="GO" id="GO:0010506">
    <property type="term" value="P:regulation of autophagy"/>
    <property type="evidence" value="ECO:0007669"/>
    <property type="project" value="InterPro"/>
</dbReference>
<keyword evidence="6" id="KW-0808">Transferase</keyword>
<keyword evidence="6" id="KW-0131">Cell cycle</keyword>
<dbReference type="PROSITE" id="PS00108">
    <property type="entry name" value="PROTEIN_KINASE_ST"/>
    <property type="match status" value="1"/>
</dbReference>
<accession>A0A0C2J1Z0</accession>
<dbReference type="GO" id="GO:0006914">
    <property type="term" value="P:autophagy"/>
    <property type="evidence" value="ECO:0007669"/>
    <property type="project" value="UniProtKB-ARBA"/>
</dbReference>
<dbReference type="Gene3D" id="1.10.510.10">
    <property type="entry name" value="Transferase(Phosphotransferase) domain 1"/>
    <property type="match status" value="1"/>
</dbReference>
<proteinExistence type="inferred from homology"/>
<keyword evidence="6" id="KW-0418">Kinase</keyword>
<dbReference type="GO" id="GO:0005524">
    <property type="term" value="F:ATP binding"/>
    <property type="evidence" value="ECO:0007669"/>
    <property type="project" value="UniProtKB-UniRule"/>
</dbReference>
<dbReference type="InterPro" id="IPR011009">
    <property type="entry name" value="Kinase-like_dom_sf"/>
</dbReference>
<dbReference type="GO" id="GO:0005737">
    <property type="term" value="C:cytoplasm"/>
    <property type="evidence" value="ECO:0007669"/>
    <property type="project" value="TreeGrafter"/>
</dbReference>
<dbReference type="EMBL" id="JWZT01004773">
    <property type="protein sequence ID" value="KII63097.1"/>
    <property type="molecule type" value="Genomic_DNA"/>
</dbReference>
<dbReference type="InterPro" id="IPR045269">
    <property type="entry name" value="Atg1-like"/>
</dbReference>
<keyword evidence="7" id="KW-1185">Reference proteome</keyword>
<dbReference type="InterPro" id="IPR008271">
    <property type="entry name" value="Ser/Thr_kinase_AS"/>
</dbReference>
<dbReference type="Pfam" id="PF00069">
    <property type="entry name" value="Pkinase"/>
    <property type="match status" value="1"/>
</dbReference>
<dbReference type="OrthoDB" id="266718at2759"/>
<dbReference type="InterPro" id="IPR017441">
    <property type="entry name" value="Protein_kinase_ATP_BS"/>
</dbReference>
<name>A0A0C2J1Z0_THEKT</name>
<dbReference type="Proteomes" id="UP000031668">
    <property type="component" value="Unassembled WGS sequence"/>
</dbReference>
<evidence type="ECO:0000259" key="5">
    <source>
        <dbReference type="PROSITE" id="PS50011"/>
    </source>
</evidence>